<dbReference type="EMBL" id="JAGKQM010000017">
    <property type="protein sequence ID" value="KAH0869298.1"/>
    <property type="molecule type" value="Genomic_DNA"/>
</dbReference>
<name>A0ABQ7YM51_BRANA</name>
<sequence>MRINSLFCGENSRISEFKTTLPFNHMSGLVCHPDNMSNDVSRIGIASQDEREHVAGYSVHKVTILNLPETAQTSGLHEASMKSPSVTFGMSFGGETKESTCEKSPVPIYPWVNADGSINKVVFDGLVRRVLGTVMQNPGIPEDEIINLMDVLNPQSCRKLLELMRLDGYVKVREMMQTKFTGPPSLLNSLLITGPKKQELISRKHFMNKTILFLMRSVTFPAIEQMKLPKSLIVLLSSGAVCTGLEDAMDFVSTIFRGVDWLSTSQFNVTMFQLFGGAVKFTLTHSSCFLNSLSIYPRGFSTSISYVVLSYCFASNARIVSSSKCNTEV</sequence>
<protein>
    <submittedName>
        <fullName evidence="1">Uncharacterized protein</fullName>
    </submittedName>
</protein>
<organism evidence="1 2">
    <name type="scientific">Brassica napus</name>
    <name type="common">Rape</name>
    <dbReference type="NCBI Taxonomy" id="3708"/>
    <lineage>
        <taxon>Eukaryota</taxon>
        <taxon>Viridiplantae</taxon>
        <taxon>Streptophyta</taxon>
        <taxon>Embryophyta</taxon>
        <taxon>Tracheophyta</taxon>
        <taxon>Spermatophyta</taxon>
        <taxon>Magnoliopsida</taxon>
        <taxon>eudicotyledons</taxon>
        <taxon>Gunneridae</taxon>
        <taxon>Pentapetalae</taxon>
        <taxon>rosids</taxon>
        <taxon>malvids</taxon>
        <taxon>Brassicales</taxon>
        <taxon>Brassicaceae</taxon>
        <taxon>Brassiceae</taxon>
        <taxon>Brassica</taxon>
    </lineage>
</organism>
<keyword evidence="2" id="KW-1185">Reference proteome</keyword>
<dbReference type="PANTHER" id="PTHR15180:SF1">
    <property type="entry name" value="GENERAL TRANSCRIPTION FACTOR 3C POLYPEPTIDE 1"/>
    <property type="match status" value="1"/>
</dbReference>
<dbReference type="Proteomes" id="UP000824890">
    <property type="component" value="Unassembled WGS sequence"/>
</dbReference>
<gene>
    <name evidence="1" type="ORF">HID58_076320</name>
</gene>
<accession>A0ABQ7YM51</accession>
<comment type="caution">
    <text evidence="1">The sequence shown here is derived from an EMBL/GenBank/DDBJ whole genome shotgun (WGS) entry which is preliminary data.</text>
</comment>
<proteinExistence type="predicted"/>
<dbReference type="InterPro" id="IPR044210">
    <property type="entry name" value="Tfc3-like"/>
</dbReference>
<reference evidence="1 2" key="1">
    <citation type="submission" date="2021-05" db="EMBL/GenBank/DDBJ databases">
        <title>Genome Assembly of Synthetic Allotetraploid Brassica napus Reveals Homoeologous Exchanges between Subgenomes.</title>
        <authorList>
            <person name="Davis J.T."/>
        </authorList>
    </citation>
    <scope>NUCLEOTIDE SEQUENCE [LARGE SCALE GENOMIC DNA]</scope>
    <source>
        <strain evidence="2">cv. Da-Ae</strain>
        <tissue evidence="1">Seedling</tissue>
    </source>
</reference>
<evidence type="ECO:0000313" key="1">
    <source>
        <dbReference type="EMBL" id="KAH0869298.1"/>
    </source>
</evidence>
<dbReference type="PANTHER" id="PTHR15180">
    <property type="entry name" value="GENERAL TRANSCRIPTION FACTOR 3C POLYPEPTIDE 1"/>
    <property type="match status" value="1"/>
</dbReference>
<evidence type="ECO:0000313" key="2">
    <source>
        <dbReference type="Proteomes" id="UP000824890"/>
    </source>
</evidence>